<keyword evidence="3" id="KW-0445">Lipid transport</keyword>
<evidence type="ECO:0000256" key="1">
    <source>
        <dbReference type="ARBA" id="ARBA00004370"/>
    </source>
</evidence>
<sequence length="349" mass="37172">MILQFNWDRLDVTAAEAICALINAKLEEQLALHRDVAADAVGDCSTEVGDDNLVSGVESLCVTSIDWGNVPPFVEVLQIDNAVEFGTPVPPSSESLRGMTEANVPHSGSGGGTSFRLLSSSASSAHFCENSSDGDSGVPATGAGVSLPSTAQGAVPRTGNTPCVGEVAEESDKDAFAAFVGPGGLYVCLHVTYGGPMCISMSCLLRHDIALGPTSLPVRMPLQLHLSRMDMDFYLCINLHRNTCRLWMEPGKLSSSPITRMSVRAVFGERGHNSQRSTEYAQGLPSGTDEMDVSDARTHLGSSHVESEDVDDTVFIDESVISQFALAEVRAILQEKIVYPHSIVVPVFT</sequence>
<proteinExistence type="predicted"/>
<keyword evidence="4" id="KW-0446">Lipid-binding</keyword>
<evidence type="ECO:0000259" key="7">
    <source>
        <dbReference type="PROSITE" id="PS51847"/>
    </source>
</evidence>
<dbReference type="InterPro" id="IPR031468">
    <property type="entry name" value="SMP_LBD"/>
</dbReference>
<evidence type="ECO:0000256" key="4">
    <source>
        <dbReference type="ARBA" id="ARBA00023121"/>
    </source>
</evidence>
<evidence type="ECO:0000256" key="3">
    <source>
        <dbReference type="ARBA" id="ARBA00023055"/>
    </source>
</evidence>
<dbReference type="PROSITE" id="PS51847">
    <property type="entry name" value="SMP"/>
    <property type="match status" value="1"/>
</dbReference>
<protein>
    <recommendedName>
        <fullName evidence="7">SMP-LTD domain-containing protein</fullName>
    </recommendedName>
</protein>
<keyword evidence="5" id="KW-0472">Membrane</keyword>
<dbReference type="VEuPathDB" id="TriTrypDB:TvY486_1109750"/>
<dbReference type="GO" id="GO:0016020">
    <property type="term" value="C:membrane"/>
    <property type="evidence" value="ECO:0007669"/>
    <property type="project" value="UniProtKB-SubCell"/>
</dbReference>
<reference evidence="8" key="1">
    <citation type="journal article" date="2012" name="Proc. Natl. Acad. Sci. U.S.A.">
        <title>Antigenic diversity is generated by distinct evolutionary mechanisms in African trypanosome species.</title>
        <authorList>
            <person name="Jackson A.P."/>
            <person name="Berry A."/>
            <person name="Aslett M."/>
            <person name="Allison H.C."/>
            <person name="Burton P."/>
            <person name="Vavrova-Anderson J."/>
            <person name="Brown R."/>
            <person name="Browne H."/>
            <person name="Corton N."/>
            <person name="Hauser H."/>
            <person name="Gamble J."/>
            <person name="Gilderthorp R."/>
            <person name="Marcello L."/>
            <person name="McQuillan J."/>
            <person name="Otto T.D."/>
            <person name="Quail M.A."/>
            <person name="Sanders M.J."/>
            <person name="van Tonder A."/>
            <person name="Ginger M.L."/>
            <person name="Field M.C."/>
            <person name="Barry J.D."/>
            <person name="Hertz-Fowler C."/>
            <person name="Berriman M."/>
        </authorList>
    </citation>
    <scope>NUCLEOTIDE SEQUENCE</scope>
    <source>
        <strain evidence="8">Y486</strain>
    </source>
</reference>
<feature type="domain" description="SMP-LTD" evidence="7">
    <location>
        <begin position="1"/>
        <end position="348"/>
    </location>
</feature>
<accession>G0UCD9</accession>
<dbReference type="AlphaFoldDB" id="G0UCD9"/>
<organism evidence="8">
    <name type="scientific">Trypanosoma vivax (strain Y486)</name>
    <dbReference type="NCBI Taxonomy" id="1055687"/>
    <lineage>
        <taxon>Eukaryota</taxon>
        <taxon>Discoba</taxon>
        <taxon>Euglenozoa</taxon>
        <taxon>Kinetoplastea</taxon>
        <taxon>Metakinetoplastina</taxon>
        <taxon>Trypanosomatida</taxon>
        <taxon>Trypanosomatidae</taxon>
        <taxon>Trypanosoma</taxon>
        <taxon>Duttonella</taxon>
    </lineage>
</organism>
<evidence type="ECO:0000313" key="8">
    <source>
        <dbReference type="EMBL" id="CCC53491.1"/>
    </source>
</evidence>
<feature type="region of interest" description="Disordered" evidence="6">
    <location>
        <begin position="128"/>
        <end position="161"/>
    </location>
</feature>
<evidence type="ECO:0000256" key="5">
    <source>
        <dbReference type="ARBA" id="ARBA00023136"/>
    </source>
</evidence>
<name>G0UCD9_TRYVY</name>
<dbReference type="GO" id="GO:0006869">
    <property type="term" value="P:lipid transport"/>
    <property type="evidence" value="ECO:0007669"/>
    <property type="project" value="UniProtKB-KW"/>
</dbReference>
<keyword evidence="2" id="KW-0813">Transport</keyword>
<evidence type="ECO:0000256" key="2">
    <source>
        <dbReference type="ARBA" id="ARBA00022448"/>
    </source>
</evidence>
<feature type="region of interest" description="Disordered" evidence="6">
    <location>
        <begin position="88"/>
        <end position="110"/>
    </location>
</feature>
<gene>
    <name evidence="8" type="ORF">TVY486_1109750</name>
</gene>
<dbReference type="GO" id="GO:0008289">
    <property type="term" value="F:lipid binding"/>
    <property type="evidence" value="ECO:0007669"/>
    <property type="project" value="UniProtKB-KW"/>
</dbReference>
<comment type="subcellular location">
    <subcellularLocation>
        <location evidence="1">Membrane</location>
    </subcellularLocation>
</comment>
<dbReference type="EMBL" id="HE573027">
    <property type="protein sequence ID" value="CCC53491.1"/>
    <property type="molecule type" value="Genomic_DNA"/>
</dbReference>
<evidence type="ECO:0000256" key="6">
    <source>
        <dbReference type="SAM" id="MobiDB-lite"/>
    </source>
</evidence>